<feature type="transmembrane region" description="Helical" evidence="7">
    <location>
        <begin position="216"/>
        <end position="246"/>
    </location>
</feature>
<reference evidence="9" key="1">
    <citation type="submission" date="2023-03" db="EMBL/GenBank/DDBJ databases">
        <authorList>
            <person name="Steffen K."/>
            <person name="Cardenas P."/>
        </authorList>
    </citation>
    <scope>NUCLEOTIDE SEQUENCE</scope>
</reference>
<accession>A0AA35TT02</accession>
<evidence type="ECO:0000313" key="10">
    <source>
        <dbReference type="Proteomes" id="UP001174909"/>
    </source>
</evidence>
<dbReference type="Proteomes" id="UP001174909">
    <property type="component" value="Unassembled WGS sequence"/>
</dbReference>
<dbReference type="InterPro" id="IPR025966">
    <property type="entry name" value="OppC_N"/>
</dbReference>
<evidence type="ECO:0000256" key="3">
    <source>
        <dbReference type="ARBA" id="ARBA00022475"/>
    </source>
</evidence>
<dbReference type="CDD" id="cd06261">
    <property type="entry name" value="TM_PBP2"/>
    <property type="match status" value="1"/>
</dbReference>
<evidence type="ECO:0000256" key="4">
    <source>
        <dbReference type="ARBA" id="ARBA00022692"/>
    </source>
</evidence>
<dbReference type="GO" id="GO:0055085">
    <property type="term" value="P:transmembrane transport"/>
    <property type="evidence" value="ECO:0007669"/>
    <property type="project" value="InterPro"/>
</dbReference>
<keyword evidence="6 7" id="KW-0472">Membrane</keyword>
<keyword evidence="4 7" id="KW-0812">Transmembrane</keyword>
<gene>
    <name evidence="9" type="ORF">GBAR_LOCUS28716</name>
</gene>
<evidence type="ECO:0000256" key="1">
    <source>
        <dbReference type="ARBA" id="ARBA00004651"/>
    </source>
</evidence>
<feature type="transmembrane region" description="Helical" evidence="7">
    <location>
        <begin position="103"/>
        <end position="127"/>
    </location>
</feature>
<evidence type="ECO:0000256" key="6">
    <source>
        <dbReference type="ARBA" id="ARBA00023136"/>
    </source>
</evidence>
<evidence type="ECO:0000256" key="7">
    <source>
        <dbReference type="SAM" id="Phobius"/>
    </source>
</evidence>
<dbReference type="PANTHER" id="PTHR43386:SF1">
    <property type="entry name" value="D,D-DIPEPTIDE TRANSPORT SYSTEM PERMEASE PROTEIN DDPC-RELATED"/>
    <property type="match status" value="1"/>
</dbReference>
<dbReference type="InterPro" id="IPR050366">
    <property type="entry name" value="BP-dependent_transpt_permease"/>
</dbReference>
<feature type="transmembrane region" description="Helical" evidence="7">
    <location>
        <begin position="147"/>
        <end position="174"/>
    </location>
</feature>
<keyword evidence="10" id="KW-1185">Reference proteome</keyword>
<feature type="transmembrane region" description="Helical" evidence="7">
    <location>
        <begin position="266"/>
        <end position="289"/>
    </location>
</feature>
<dbReference type="PANTHER" id="PTHR43386">
    <property type="entry name" value="OLIGOPEPTIDE TRANSPORT SYSTEM PERMEASE PROTEIN APPC"/>
    <property type="match status" value="1"/>
</dbReference>
<dbReference type="InterPro" id="IPR035906">
    <property type="entry name" value="MetI-like_sf"/>
</dbReference>
<evidence type="ECO:0000259" key="8">
    <source>
        <dbReference type="PROSITE" id="PS50928"/>
    </source>
</evidence>
<dbReference type="Pfam" id="PF00528">
    <property type="entry name" value="BPD_transp_1"/>
    <property type="match status" value="1"/>
</dbReference>
<comment type="subcellular location">
    <subcellularLocation>
        <location evidence="1">Cell membrane</location>
        <topology evidence="1">Multi-pass membrane protein</topology>
    </subcellularLocation>
</comment>
<feature type="domain" description="ABC transmembrane type-1" evidence="8">
    <location>
        <begin position="99"/>
        <end position="289"/>
    </location>
</feature>
<dbReference type="Gene3D" id="1.10.3720.10">
    <property type="entry name" value="MetI-like"/>
    <property type="match status" value="1"/>
</dbReference>
<dbReference type="GO" id="GO:0005886">
    <property type="term" value="C:plasma membrane"/>
    <property type="evidence" value="ECO:0007669"/>
    <property type="project" value="UniProtKB-SubCell"/>
</dbReference>
<dbReference type="AlphaFoldDB" id="A0AA35TT02"/>
<dbReference type="Pfam" id="PF12911">
    <property type="entry name" value="OppC_N"/>
    <property type="match status" value="1"/>
</dbReference>
<evidence type="ECO:0000256" key="5">
    <source>
        <dbReference type="ARBA" id="ARBA00022989"/>
    </source>
</evidence>
<proteinExistence type="predicted"/>
<protein>
    <submittedName>
        <fullName evidence="9">Dipeptide transport system permease protein DppC</fullName>
    </submittedName>
</protein>
<comment type="caution">
    <text evidence="9">The sequence shown here is derived from an EMBL/GenBank/DDBJ whole genome shotgun (WGS) entry which is preliminary data.</text>
</comment>
<dbReference type="InterPro" id="IPR000515">
    <property type="entry name" value="MetI-like"/>
</dbReference>
<dbReference type="SUPFAM" id="SSF161098">
    <property type="entry name" value="MetI-like"/>
    <property type="match status" value="1"/>
</dbReference>
<keyword evidence="5 7" id="KW-1133">Transmembrane helix</keyword>
<dbReference type="PROSITE" id="PS50928">
    <property type="entry name" value="ABC_TM1"/>
    <property type="match status" value="1"/>
</dbReference>
<evidence type="ECO:0000256" key="2">
    <source>
        <dbReference type="ARBA" id="ARBA00022448"/>
    </source>
</evidence>
<sequence length="304" mass="31891">MAQQATGVLAPTEPTGAGMRPKRTVWENIVNFTQRKPLGAFGAVVVILLAIIAVLAPIVATDDPRETNAAYRFSPPNGETWLGGDQIGRDVYSRLVYGTRISLVVGLLSVLFGVTIGAFIGIVSGYFGGVTDLVVQRIMDAMMSFPALILALAIMAILGASVTNVIIALSAVFIPGAARTIRSQALSIKEVDYILAARAVGAGDWRIILRHMAPNCAATFIVLASISLGWAIVVEASLSFLGVGIPPDVPSWGGMLNGVAQNSLDVAPWLGVFPGLAIAITVFAVNLLGDALRDVLDPRMRGAN</sequence>
<feature type="transmembrane region" description="Helical" evidence="7">
    <location>
        <begin position="38"/>
        <end position="60"/>
    </location>
</feature>
<name>A0AA35TT02_GEOBA</name>
<evidence type="ECO:0000313" key="9">
    <source>
        <dbReference type="EMBL" id="CAI8052536.1"/>
    </source>
</evidence>
<dbReference type="EMBL" id="CASHTH010004021">
    <property type="protein sequence ID" value="CAI8052536.1"/>
    <property type="molecule type" value="Genomic_DNA"/>
</dbReference>
<organism evidence="9 10">
    <name type="scientific">Geodia barretti</name>
    <name type="common">Barrett's horny sponge</name>
    <dbReference type="NCBI Taxonomy" id="519541"/>
    <lineage>
        <taxon>Eukaryota</taxon>
        <taxon>Metazoa</taxon>
        <taxon>Porifera</taxon>
        <taxon>Demospongiae</taxon>
        <taxon>Heteroscleromorpha</taxon>
        <taxon>Tetractinellida</taxon>
        <taxon>Astrophorina</taxon>
        <taxon>Geodiidae</taxon>
        <taxon>Geodia</taxon>
    </lineage>
</organism>
<keyword evidence="2" id="KW-0813">Transport</keyword>
<keyword evidence="3" id="KW-1003">Cell membrane</keyword>